<feature type="domain" description="Pseudouridine synthase II N-terminal" evidence="7">
    <location>
        <begin position="77"/>
        <end position="207"/>
    </location>
</feature>
<dbReference type="GO" id="GO:0160148">
    <property type="term" value="F:tRNA pseudouridine(55) synthase activity"/>
    <property type="evidence" value="ECO:0007669"/>
    <property type="project" value="UniProtKB-EC"/>
</dbReference>
<feature type="compositionally biased region" description="Basic and acidic residues" evidence="6">
    <location>
        <begin position="291"/>
        <end position="302"/>
    </location>
</feature>
<dbReference type="Pfam" id="PF16198">
    <property type="entry name" value="TruB_C_2"/>
    <property type="match status" value="1"/>
</dbReference>
<reference evidence="9 10" key="1">
    <citation type="journal article" date="2013" name="BMC Genomics">
        <title>The genome and transcriptome of the pine saprophyte Ophiostoma piceae, and a comparison with the bark beetle-associated pine pathogen Grosmannia clavigera.</title>
        <authorList>
            <person name="Haridas S."/>
            <person name="Wang Y."/>
            <person name="Lim L."/>
            <person name="Massoumi Alamouti S."/>
            <person name="Jackman S."/>
            <person name="Docking R."/>
            <person name="Robertson G."/>
            <person name="Birol I."/>
            <person name="Bohlmann J."/>
            <person name="Breuil C."/>
        </authorList>
    </citation>
    <scope>NUCLEOTIDE SEQUENCE [LARGE SCALE GENOMIC DNA]</scope>
    <source>
        <strain evidence="9 10">UAMH 11346</strain>
    </source>
</reference>
<keyword evidence="5" id="KW-0413">Isomerase</keyword>
<dbReference type="SUPFAM" id="SSF55120">
    <property type="entry name" value="Pseudouridine synthase"/>
    <property type="match status" value="1"/>
</dbReference>
<comment type="similarity">
    <text evidence="2">Belongs to the pseudouridine synthase TruB family.</text>
</comment>
<evidence type="ECO:0000313" key="10">
    <source>
        <dbReference type="Proteomes" id="UP000016923"/>
    </source>
</evidence>
<evidence type="ECO:0000259" key="7">
    <source>
        <dbReference type="Pfam" id="PF01509"/>
    </source>
</evidence>
<evidence type="ECO:0000256" key="5">
    <source>
        <dbReference type="ARBA" id="ARBA00023235"/>
    </source>
</evidence>
<feature type="compositionally biased region" description="Basic and acidic residues" evidence="6">
    <location>
        <begin position="319"/>
        <end position="346"/>
    </location>
</feature>
<feature type="domain" description="tRNA pseudouridylate synthase B C-terminal" evidence="8">
    <location>
        <begin position="391"/>
        <end position="446"/>
    </location>
</feature>
<proteinExistence type="inferred from homology"/>
<dbReference type="AlphaFoldDB" id="S3BYZ8"/>
<feature type="compositionally biased region" description="Low complexity" evidence="6">
    <location>
        <begin position="465"/>
        <end position="484"/>
    </location>
</feature>
<dbReference type="Proteomes" id="UP000016923">
    <property type="component" value="Unassembled WGS sequence"/>
</dbReference>
<dbReference type="CDD" id="cd02867">
    <property type="entry name" value="PseudoU_synth_TruB_4"/>
    <property type="match status" value="1"/>
</dbReference>
<evidence type="ECO:0000256" key="2">
    <source>
        <dbReference type="ARBA" id="ARBA00008999"/>
    </source>
</evidence>
<dbReference type="InterPro" id="IPR002501">
    <property type="entry name" value="PsdUridine_synth_N"/>
</dbReference>
<feature type="region of interest" description="Disordered" evidence="6">
    <location>
        <begin position="463"/>
        <end position="521"/>
    </location>
</feature>
<dbReference type="PANTHER" id="PTHR13767">
    <property type="entry name" value="TRNA-PSEUDOURIDINE SYNTHASE"/>
    <property type="match status" value="1"/>
</dbReference>
<dbReference type="eggNOG" id="KOG2529">
    <property type="taxonomic scope" value="Eukaryota"/>
</dbReference>
<dbReference type="OMA" id="FAINKPC"/>
<dbReference type="GO" id="GO:0006400">
    <property type="term" value="P:tRNA modification"/>
    <property type="evidence" value="ECO:0007669"/>
    <property type="project" value="TreeGrafter"/>
</dbReference>
<dbReference type="InterPro" id="IPR032819">
    <property type="entry name" value="TruB_C"/>
</dbReference>
<evidence type="ECO:0000256" key="6">
    <source>
        <dbReference type="SAM" id="MobiDB-lite"/>
    </source>
</evidence>
<dbReference type="Pfam" id="PF01509">
    <property type="entry name" value="TruB_N"/>
    <property type="match status" value="1"/>
</dbReference>
<name>S3BYZ8_OPHP1</name>
<dbReference type="GO" id="GO:0005634">
    <property type="term" value="C:nucleus"/>
    <property type="evidence" value="ECO:0007669"/>
    <property type="project" value="TreeGrafter"/>
</dbReference>
<dbReference type="HOGENOM" id="CLU_032087_4_1_1"/>
<evidence type="ECO:0000256" key="1">
    <source>
        <dbReference type="ARBA" id="ARBA00001166"/>
    </source>
</evidence>
<gene>
    <name evidence="9" type="ORF">F503_08263</name>
</gene>
<feature type="compositionally biased region" description="Pro residues" evidence="6">
    <location>
        <begin position="358"/>
        <end position="370"/>
    </location>
</feature>
<keyword evidence="10" id="KW-1185">Reference proteome</keyword>
<evidence type="ECO:0000259" key="8">
    <source>
        <dbReference type="Pfam" id="PF16198"/>
    </source>
</evidence>
<comment type="catalytic activity">
    <reaction evidence="1">
        <text>a uridine in mRNA = a pseudouridine in mRNA</text>
        <dbReference type="Rhea" id="RHEA:56644"/>
        <dbReference type="Rhea" id="RHEA-COMP:14658"/>
        <dbReference type="Rhea" id="RHEA-COMP:14659"/>
        <dbReference type="ChEBI" id="CHEBI:65314"/>
        <dbReference type="ChEBI" id="CHEBI:65315"/>
    </reaction>
</comment>
<dbReference type="Gene3D" id="3.30.2350.10">
    <property type="entry name" value="Pseudouridine synthase"/>
    <property type="match status" value="2"/>
</dbReference>
<feature type="compositionally biased region" description="Basic and acidic residues" evidence="6">
    <location>
        <begin position="485"/>
        <end position="499"/>
    </location>
</feature>
<dbReference type="GO" id="GO:0003723">
    <property type="term" value="F:RNA binding"/>
    <property type="evidence" value="ECO:0007669"/>
    <property type="project" value="InterPro"/>
</dbReference>
<evidence type="ECO:0000313" key="9">
    <source>
        <dbReference type="EMBL" id="EPE05732.1"/>
    </source>
</evidence>
<dbReference type="InterPro" id="IPR020103">
    <property type="entry name" value="PsdUridine_synth_cat_dom_sf"/>
</dbReference>
<protein>
    <recommendedName>
        <fullName evidence="3">tRNA pseudouridine(55) synthase</fullName>
        <ecNumber evidence="3">5.4.99.25</ecNumber>
    </recommendedName>
</protein>
<dbReference type="EC" id="5.4.99.25" evidence="3"/>
<dbReference type="PANTHER" id="PTHR13767:SF2">
    <property type="entry name" value="PSEUDOURIDYLATE SYNTHASE TRUB1"/>
    <property type="match status" value="1"/>
</dbReference>
<sequence>MLFGRLAKMARENVLEGVFAINKPMGMSSAQVIRDCQTFFNPSDFFRPLIQKELDMRARESNSMHRRRSKAKRDMRVKMGHGGTLDPLATGVLILGIGRGTKELNKFLTCTKTYETVVLFGASTDTYDRVGRVLARKAYDEITKEKVEKAIEDFRGKFRQMPPLYSALKMNGKPLYEYAREGLSIPREIETREVDVTEIELVEWYEPGTHNHRWPEQEAGVAEQNLAEKVWRMEKEQEQGGKKRTPEEEQSDLEAHAAHEDFKRKAEEKQDELVFDKPAKRRRGPGGSPLEDSHKGRRKSGDELLMSGALGDLPASPYHDNKISKSSEEKAAEDCKAAPQDGRDSKMQVPGKHGANLIPPPPSADTPPPWKGKGPPACRVRMTVSSGFYVRSFCHDLGEKVGSVAMMAELARTRQSDFRVGTANMLEYEDISKGEAVWSPKLERLLRLWEDNEVAKGAVLETAEETGAASEAAAPEPADAAPTAEAKEDDKKEDDKVEAGESEWNGFDEKEEAEEKTTSKL</sequence>
<dbReference type="InterPro" id="IPR014780">
    <property type="entry name" value="tRNA_psdUridine_synth_TruB"/>
</dbReference>
<dbReference type="VEuPathDB" id="FungiDB:F503_08263"/>
<accession>S3BYZ8</accession>
<feature type="compositionally biased region" description="Basic and acidic residues" evidence="6">
    <location>
        <begin position="233"/>
        <end position="278"/>
    </location>
</feature>
<organism evidence="9 10">
    <name type="scientific">Ophiostoma piceae (strain UAMH 11346)</name>
    <name type="common">Sap stain fungus</name>
    <dbReference type="NCBI Taxonomy" id="1262450"/>
    <lineage>
        <taxon>Eukaryota</taxon>
        <taxon>Fungi</taxon>
        <taxon>Dikarya</taxon>
        <taxon>Ascomycota</taxon>
        <taxon>Pezizomycotina</taxon>
        <taxon>Sordariomycetes</taxon>
        <taxon>Sordariomycetidae</taxon>
        <taxon>Ophiostomatales</taxon>
        <taxon>Ophiostomataceae</taxon>
        <taxon>Ophiostoma</taxon>
    </lineage>
</organism>
<dbReference type="GO" id="GO:1990481">
    <property type="term" value="P:mRNA pseudouridine synthesis"/>
    <property type="evidence" value="ECO:0007669"/>
    <property type="project" value="TreeGrafter"/>
</dbReference>
<feature type="region of interest" description="Disordered" evidence="6">
    <location>
        <begin position="233"/>
        <end position="376"/>
    </location>
</feature>
<evidence type="ECO:0000256" key="4">
    <source>
        <dbReference type="ARBA" id="ARBA00022694"/>
    </source>
</evidence>
<dbReference type="EMBL" id="KE148155">
    <property type="protein sequence ID" value="EPE05732.1"/>
    <property type="molecule type" value="Genomic_DNA"/>
</dbReference>
<dbReference type="HAMAP" id="MF_01080">
    <property type="entry name" value="TruB_bact"/>
    <property type="match status" value="1"/>
</dbReference>
<evidence type="ECO:0000256" key="3">
    <source>
        <dbReference type="ARBA" id="ARBA00012787"/>
    </source>
</evidence>
<dbReference type="OrthoDB" id="9995526at2759"/>
<dbReference type="FunFam" id="3.30.2350.10:FF:000014">
    <property type="entry name" value="PUS4p Pseudouridine synthase"/>
    <property type="match status" value="1"/>
</dbReference>
<dbReference type="STRING" id="1262450.S3BYZ8"/>
<keyword evidence="4" id="KW-0819">tRNA processing</keyword>